<feature type="region of interest" description="Disordered" evidence="3">
    <location>
        <begin position="784"/>
        <end position="827"/>
    </location>
</feature>
<feature type="compositionally biased region" description="Gly residues" evidence="3">
    <location>
        <begin position="350"/>
        <end position="368"/>
    </location>
</feature>
<keyword evidence="7" id="KW-1185">Reference proteome</keyword>
<dbReference type="Pfam" id="PF08397">
    <property type="entry name" value="IMD"/>
    <property type="match status" value="1"/>
</dbReference>
<feature type="compositionally biased region" description="Basic and acidic residues" evidence="3">
    <location>
        <begin position="629"/>
        <end position="656"/>
    </location>
</feature>
<dbReference type="GO" id="GO:0051764">
    <property type="term" value="P:actin crosslink formation"/>
    <property type="evidence" value="ECO:0007669"/>
    <property type="project" value="TreeGrafter"/>
</dbReference>
<dbReference type="Proteomes" id="UP001154078">
    <property type="component" value="Chromosome 1"/>
</dbReference>
<proteinExistence type="predicted"/>
<feature type="domain" description="IMD" evidence="5">
    <location>
        <begin position="1"/>
        <end position="174"/>
    </location>
</feature>
<keyword evidence="1 2" id="KW-0728">SH3 domain</keyword>
<reference evidence="6" key="1">
    <citation type="submission" date="2021-12" db="EMBL/GenBank/DDBJ databases">
        <authorList>
            <person name="King R."/>
        </authorList>
    </citation>
    <scope>NUCLEOTIDE SEQUENCE</scope>
</reference>
<dbReference type="Pfam" id="PF00018">
    <property type="entry name" value="SH3_1"/>
    <property type="match status" value="1"/>
</dbReference>
<feature type="compositionally biased region" description="Polar residues" evidence="3">
    <location>
        <begin position="509"/>
        <end position="519"/>
    </location>
</feature>
<protein>
    <submittedName>
        <fullName evidence="6">Uncharacterized protein</fullName>
    </submittedName>
</protein>
<feature type="region of interest" description="Disordered" evidence="3">
    <location>
        <begin position="629"/>
        <end position="696"/>
    </location>
</feature>
<dbReference type="GO" id="GO:0051017">
    <property type="term" value="P:actin filament bundle assembly"/>
    <property type="evidence" value="ECO:0007669"/>
    <property type="project" value="TreeGrafter"/>
</dbReference>
<dbReference type="InterPro" id="IPR013606">
    <property type="entry name" value="I-BAR_dom"/>
</dbReference>
<feature type="compositionally biased region" description="Polar residues" evidence="3">
    <location>
        <begin position="554"/>
        <end position="571"/>
    </location>
</feature>
<feature type="compositionally biased region" description="Polar residues" evidence="3">
    <location>
        <begin position="792"/>
        <end position="816"/>
    </location>
</feature>
<accession>A0A9P0FAC7</accession>
<dbReference type="GO" id="GO:0005829">
    <property type="term" value="C:cytosol"/>
    <property type="evidence" value="ECO:0007669"/>
    <property type="project" value="TreeGrafter"/>
</dbReference>
<dbReference type="SMART" id="SM00326">
    <property type="entry name" value="SH3"/>
    <property type="match status" value="1"/>
</dbReference>
<dbReference type="SUPFAM" id="SSF50044">
    <property type="entry name" value="SH3-domain"/>
    <property type="match status" value="1"/>
</dbReference>
<dbReference type="AlphaFoldDB" id="A0A9P0FAC7"/>
<dbReference type="GO" id="GO:0007009">
    <property type="term" value="P:plasma membrane organization"/>
    <property type="evidence" value="ECO:0007669"/>
    <property type="project" value="InterPro"/>
</dbReference>
<dbReference type="PROSITE" id="PS51338">
    <property type="entry name" value="IMD"/>
    <property type="match status" value="1"/>
</dbReference>
<feature type="compositionally biased region" description="Basic and acidic residues" evidence="3">
    <location>
        <begin position="817"/>
        <end position="827"/>
    </location>
</feature>
<feature type="region of interest" description="Disordered" evidence="3">
    <location>
        <begin position="944"/>
        <end position="968"/>
    </location>
</feature>
<evidence type="ECO:0000313" key="6">
    <source>
        <dbReference type="EMBL" id="CAH0545867.1"/>
    </source>
</evidence>
<feature type="compositionally biased region" description="Low complexity" evidence="3">
    <location>
        <begin position="738"/>
        <end position="751"/>
    </location>
</feature>
<feature type="region of interest" description="Disordered" evidence="3">
    <location>
        <begin position="242"/>
        <end position="266"/>
    </location>
</feature>
<dbReference type="SUPFAM" id="SSF103657">
    <property type="entry name" value="BAR/IMD domain-like"/>
    <property type="match status" value="1"/>
</dbReference>
<feature type="compositionally biased region" description="Low complexity" evidence="3">
    <location>
        <begin position="912"/>
        <end position="923"/>
    </location>
</feature>
<dbReference type="GO" id="GO:0005654">
    <property type="term" value="C:nucleoplasm"/>
    <property type="evidence" value="ECO:0007669"/>
    <property type="project" value="TreeGrafter"/>
</dbReference>
<evidence type="ECO:0000259" key="4">
    <source>
        <dbReference type="PROSITE" id="PS50002"/>
    </source>
</evidence>
<evidence type="ECO:0000313" key="7">
    <source>
        <dbReference type="Proteomes" id="UP001154078"/>
    </source>
</evidence>
<feature type="compositionally biased region" description="Polar residues" evidence="3">
    <location>
        <begin position="451"/>
        <end position="479"/>
    </location>
</feature>
<gene>
    <name evidence="6" type="ORF">MELIAE_LOCUS152</name>
</gene>
<feature type="region of interest" description="Disordered" evidence="3">
    <location>
        <begin position="735"/>
        <end position="759"/>
    </location>
</feature>
<evidence type="ECO:0000259" key="5">
    <source>
        <dbReference type="PROSITE" id="PS51338"/>
    </source>
</evidence>
<dbReference type="EMBL" id="OV121132">
    <property type="protein sequence ID" value="CAH0545867.1"/>
    <property type="molecule type" value="Genomic_DNA"/>
</dbReference>
<evidence type="ECO:0000256" key="1">
    <source>
        <dbReference type="ARBA" id="ARBA00022443"/>
    </source>
</evidence>
<name>A0A9P0FAC7_BRAAE</name>
<sequence length="1018" mass="115931">MKIVEVYKEIQDQQMNILKAFYVDLLVPLETNLEKDTKVVQSEQKRFLQQHKQRSETYSKAAAMMKKQRKKSRSSTKTGLAMDKELKNMQVLEEEKTKLDAFCEQSLKNAMTQERRRYGFVLERQCSLAKHYLSYHSQGVASYDANLEKWSEVAKSREYLPESVENIFSNRLRQISVWQDEDLYSNPRSPNFEDDRMSLNSQLRKTKSMDASCLDIRSIAEVGSPVNTLSRAKSEYNLNSSTHSLAQDGHTPTRRPKSMAVPPPPSWDTQLARALYAYLSSGENQLSFHEGDLIALIGERNKGWQFGENLRTQCSGWFPLAYTEVMDDPMISPSHRPETGASQHVNSSASGGGGNMAMGSAGSAGGTPSGNNTLEHTAPRMFGDTLHLHRSSNNAKQIRRAIGSNNIPPPALPAPVPTPSLPYQKTGITQSQSTNFTKTGMDISTFQSPYQQTGMKTSASSFNFTTPSSGAYSTHPQPSRSDRPTAGAPLPLHLQTKGGKIGGPVGNVSLHSSNDSGFSNDPPPQPEIDYSDDDSMPGQTKLPARSKKPKENGDVSSTLPRKSYSMKQSHSHGNLVDNRFYMSDDDFNNRENKKIVKRTKSFWKFGKTEDILEGMALWRHRDLVDVDREKLKTKNDKPRRERRPSRDKSNDSDKTIVKQNGNANEKVQERKKSEVKVEKQHKLSLPPRHNPDLVNEDFDYEKREVVKSNKIDDQFYDDDGDGLMLKTVNRRNILQQYSNDSSGADSGSESDVTSDDPYDCIVVDDQNVKDNRFPNVAELGKKLEKLSKSSKYSPNKENNMNNQQIRNSIQEKNNINMRHDSRNNIEKKLNTEIQNQDIIQYREKRHSFKTFGVETNNENGEKEEERYYNQKKNNDNNNTQDKTHRIKKSNNNNNNKERHGRPSYESIDGEVQQKNRNSKSQNNSHKKEKMKYYDSTNDELSDAVENRQFLPRTKLSKTNSSNSNKYEQDIGLMDYGETLQKRLKNPEYGAKYDERSPHNGNMYGPWYDLWGLDSSVRK</sequence>
<evidence type="ECO:0000256" key="2">
    <source>
        <dbReference type="PROSITE-ProRule" id="PRU00192"/>
    </source>
</evidence>
<feature type="region of interest" description="Disordered" evidence="3">
    <location>
        <begin position="850"/>
        <end position="932"/>
    </location>
</feature>
<dbReference type="Gene3D" id="1.20.1270.60">
    <property type="entry name" value="Arfaptin homology (AH) domain/BAR domain"/>
    <property type="match status" value="1"/>
</dbReference>
<dbReference type="InterPro" id="IPR027681">
    <property type="entry name" value="IRSp53/IRTKS/Pinkbar"/>
</dbReference>
<dbReference type="FunFam" id="2.30.30.40:FF:000188">
    <property type="entry name" value="Insulin receptor tyrosine kinase substrate"/>
    <property type="match status" value="1"/>
</dbReference>
<feature type="region of interest" description="Disordered" evidence="3">
    <location>
        <begin position="451"/>
        <end position="571"/>
    </location>
</feature>
<feature type="compositionally biased region" description="Low complexity" evidence="3">
    <location>
        <begin position="956"/>
        <end position="965"/>
    </location>
</feature>
<dbReference type="InterPro" id="IPR027267">
    <property type="entry name" value="AH/BAR_dom_sf"/>
</dbReference>
<feature type="compositionally biased region" description="Basic and acidic residues" evidence="3">
    <location>
        <begin position="666"/>
        <end position="681"/>
    </location>
</feature>
<dbReference type="PANTHER" id="PTHR14206">
    <property type="entry name" value="BRAIN-SPECIFIC ANGIOGENESIS INHIBITOR 1-ASSOCIATED PROTEIN 2"/>
    <property type="match status" value="1"/>
</dbReference>
<feature type="region of interest" description="Disordered" evidence="3">
    <location>
        <begin position="331"/>
        <end position="373"/>
    </location>
</feature>
<dbReference type="Gene3D" id="2.30.30.40">
    <property type="entry name" value="SH3 Domains"/>
    <property type="match status" value="1"/>
</dbReference>
<dbReference type="PROSITE" id="PS50002">
    <property type="entry name" value="SH3"/>
    <property type="match status" value="1"/>
</dbReference>
<dbReference type="CDD" id="cd11779">
    <property type="entry name" value="SH3_Irsp53_BAIAP2L"/>
    <property type="match status" value="1"/>
</dbReference>
<dbReference type="InterPro" id="IPR001452">
    <property type="entry name" value="SH3_domain"/>
</dbReference>
<organism evidence="6 7">
    <name type="scientific">Brassicogethes aeneus</name>
    <name type="common">Rape pollen beetle</name>
    <name type="synonym">Meligethes aeneus</name>
    <dbReference type="NCBI Taxonomy" id="1431903"/>
    <lineage>
        <taxon>Eukaryota</taxon>
        <taxon>Metazoa</taxon>
        <taxon>Ecdysozoa</taxon>
        <taxon>Arthropoda</taxon>
        <taxon>Hexapoda</taxon>
        <taxon>Insecta</taxon>
        <taxon>Pterygota</taxon>
        <taxon>Neoptera</taxon>
        <taxon>Endopterygota</taxon>
        <taxon>Coleoptera</taxon>
        <taxon>Polyphaga</taxon>
        <taxon>Cucujiformia</taxon>
        <taxon>Nitidulidae</taxon>
        <taxon>Meligethinae</taxon>
        <taxon>Brassicogethes</taxon>
    </lineage>
</organism>
<dbReference type="OrthoDB" id="3800937at2759"/>
<evidence type="ECO:0000256" key="3">
    <source>
        <dbReference type="SAM" id="MobiDB-lite"/>
    </source>
</evidence>
<dbReference type="GO" id="GO:0030838">
    <property type="term" value="P:positive regulation of actin filament polymerization"/>
    <property type="evidence" value="ECO:0007669"/>
    <property type="project" value="TreeGrafter"/>
</dbReference>
<feature type="domain" description="SH3" evidence="4">
    <location>
        <begin position="267"/>
        <end position="328"/>
    </location>
</feature>
<feature type="compositionally biased region" description="Basic and acidic residues" evidence="3">
    <location>
        <begin position="859"/>
        <end position="874"/>
    </location>
</feature>
<dbReference type="PANTHER" id="PTHR14206:SF7">
    <property type="entry name" value="INSULIN RECEPTOR SUBSTRATE 53 KDA, ISOFORM A"/>
    <property type="match status" value="1"/>
</dbReference>
<dbReference type="InterPro" id="IPR036028">
    <property type="entry name" value="SH3-like_dom_sf"/>
</dbReference>